<keyword evidence="2" id="KW-1185">Reference proteome</keyword>
<organism evidence="1 2">
    <name type="scientific">Caballeronia novacaledonica</name>
    <dbReference type="NCBI Taxonomy" id="1544861"/>
    <lineage>
        <taxon>Bacteria</taxon>
        <taxon>Pseudomonadati</taxon>
        <taxon>Pseudomonadota</taxon>
        <taxon>Betaproteobacteria</taxon>
        <taxon>Burkholderiales</taxon>
        <taxon>Burkholderiaceae</taxon>
        <taxon>Caballeronia</taxon>
    </lineage>
</organism>
<accession>A0ACB5R771</accession>
<comment type="caution">
    <text evidence="1">The sequence shown here is derived from an EMBL/GenBank/DDBJ whole genome shotgun (WGS) entry which is preliminary data.</text>
</comment>
<gene>
    <name evidence="1" type="ORF">CBA19CS22_39605</name>
</gene>
<proteinExistence type="predicted"/>
<dbReference type="EMBL" id="BPUR01000052">
    <property type="protein sequence ID" value="GJH22785.1"/>
    <property type="molecule type" value="Genomic_DNA"/>
</dbReference>
<name>A0ACB5R771_9BURK</name>
<sequence length="102" mass="11600">MQVAIAGFDWDDGNRAKCQKHGVSTVEIEGLFSHGPAILPDLIHSTDTESRFIAIGKGSRGRHIFMVFTLRTRAGRTYVRPISARYMHRKEVIQYEKENPDL</sequence>
<dbReference type="Proteomes" id="UP001055013">
    <property type="component" value="Unassembled WGS sequence"/>
</dbReference>
<reference evidence="1" key="1">
    <citation type="submission" date="2021-09" db="EMBL/GenBank/DDBJ databases">
        <title>Isolation and characterization of 3-chlorobenzoate degrading bacteria from soils in Shizuoka.</title>
        <authorList>
            <person name="Ifat A."/>
            <person name="Ogawa N."/>
            <person name="Kimbara K."/>
            <person name="Moriuchi R."/>
            <person name="Dohra H."/>
            <person name="Shintani M."/>
        </authorList>
    </citation>
    <scope>NUCLEOTIDE SEQUENCE</scope>
    <source>
        <strain evidence="1">19CS2-2</strain>
    </source>
</reference>
<protein>
    <submittedName>
        <fullName evidence="1">BrnT family toxin</fullName>
    </submittedName>
</protein>
<evidence type="ECO:0000313" key="2">
    <source>
        <dbReference type="Proteomes" id="UP001055013"/>
    </source>
</evidence>
<evidence type="ECO:0000313" key="1">
    <source>
        <dbReference type="EMBL" id="GJH22785.1"/>
    </source>
</evidence>